<keyword evidence="2" id="KW-1185">Reference proteome</keyword>
<dbReference type="RefSeq" id="WP_149327382.1">
    <property type="nucleotide sequence ID" value="NZ_VTPY01000002.1"/>
</dbReference>
<evidence type="ECO:0008006" key="3">
    <source>
        <dbReference type="Google" id="ProtNLM"/>
    </source>
</evidence>
<name>A0A7V7G1V8_9GAMM</name>
<dbReference type="EMBL" id="VTPY01000002">
    <property type="protein sequence ID" value="KAA0013844.1"/>
    <property type="molecule type" value="Genomic_DNA"/>
</dbReference>
<comment type="caution">
    <text evidence="1">The sequence shown here is derived from an EMBL/GenBank/DDBJ whole genome shotgun (WGS) entry which is preliminary data.</text>
</comment>
<evidence type="ECO:0000313" key="2">
    <source>
        <dbReference type="Proteomes" id="UP000486760"/>
    </source>
</evidence>
<accession>A0A7V7G1V8</accession>
<proteinExistence type="predicted"/>
<gene>
    <name evidence="1" type="ORF">F0A17_05745</name>
</gene>
<evidence type="ECO:0000313" key="1">
    <source>
        <dbReference type="EMBL" id="KAA0013844.1"/>
    </source>
</evidence>
<reference evidence="1 2" key="1">
    <citation type="submission" date="2019-08" db="EMBL/GenBank/DDBJ databases">
        <title>Bioinformatics analysis of the strain L3 and L5.</title>
        <authorList>
            <person name="Li X."/>
        </authorList>
    </citation>
    <scope>NUCLEOTIDE SEQUENCE [LARGE SCALE GENOMIC DNA]</scope>
    <source>
        <strain evidence="1 2">L5</strain>
    </source>
</reference>
<sequence length="106" mass="11733">MGRLLSLVLIAGLAYGGLYIYYGVIVEDAIEAQLERRGLTAVEVEQIDYGFMAPLSNEATISAELDYRGAEATVTVRLEGHPLFSDEIRIQLEGLQALRLRFGENE</sequence>
<organism evidence="1 2">
    <name type="scientific">Billgrantia pellis</name>
    <dbReference type="NCBI Taxonomy" id="2606936"/>
    <lineage>
        <taxon>Bacteria</taxon>
        <taxon>Pseudomonadati</taxon>
        <taxon>Pseudomonadota</taxon>
        <taxon>Gammaproteobacteria</taxon>
        <taxon>Oceanospirillales</taxon>
        <taxon>Halomonadaceae</taxon>
        <taxon>Billgrantia</taxon>
    </lineage>
</organism>
<dbReference type="Proteomes" id="UP000486760">
    <property type="component" value="Unassembled WGS sequence"/>
</dbReference>
<dbReference type="AlphaFoldDB" id="A0A7V7G1V8"/>
<protein>
    <recommendedName>
        <fullName evidence="3">DUF945 family protein</fullName>
    </recommendedName>
</protein>